<evidence type="ECO:0000313" key="1">
    <source>
        <dbReference type="EMBL" id="WAQ90039.1"/>
    </source>
</evidence>
<reference evidence="1" key="1">
    <citation type="submission" date="2022-10" db="EMBL/GenBank/DDBJ databases">
        <title>Puccinia triticina Genome sequencing and assembly.</title>
        <authorList>
            <person name="Li C."/>
        </authorList>
    </citation>
    <scope>NUCLEOTIDE SEQUENCE</scope>
    <source>
        <strain evidence="1">Pt15</strain>
    </source>
</reference>
<keyword evidence="2" id="KW-1185">Reference proteome</keyword>
<evidence type="ECO:0000313" key="2">
    <source>
        <dbReference type="Proteomes" id="UP001164743"/>
    </source>
</evidence>
<dbReference type="GeneID" id="77802723"/>
<name>A0ABY7CZK7_9BASI</name>
<proteinExistence type="predicted"/>
<gene>
    <name evidence="1" type="ORF">PtA15_12A24</name>
</gene>
<dbReference type="EMBL" id="CP110432">
    <property type="protein sequence ID" value="WAQ90039.1"/>
    <property type="molecule type" value="Genomic_DNA"/>
</dbReference>
<dbReference type="RefSeq" id="XP_053025594.1">
    <property type="nucleotide sequence ID" value="XM_053161839.1"/>
</dbReference>
<organism evidence="1 2">
    <name type="scientific">Puccinia triticina</name>
    <dbReference type="NCBI Taxonomy" id="208348"/>
    <lineage>
        <taxon>Eukaryota</taxon>
        <taxon>Fungi</taxon>
        <taxon>Dikarya</taxon>
        <taxon>Basidiomycota</taxon>
        <taxon>Pucciniomycotina</taxon>
        <taxon>Pucciniomycetes</taxon>
        <taxon>Pucciniales</taxon>
        <taxon>Pucciniaceae</taxon>
        <taxon>Puccinia</taxon>
    </lineage>
</organism>
<protein>
    <submittedName>
        <fullName evidence="1">Uncharacterized protein</fullName>
    </submittedName>
</protein>
<accession>A0ABY7CZK7</accession>
<dbReference type="Proteomes" id="UP001164743">
    <property type="component" value="Chromosome 12A"/>
</dbReference>
<sequence length="58" mass="6557">MENVPAEFLVFTETVGINQTLIWSSALFDFLYSEAFRLHERHGNRPSALFLKLGACPA</sequence>